<dbReference type="Gene3D" id="3.40.50.10140">
    <property type="entry name" value="Toll/interleukin-1 receptor homology (TIR) domain"/>
    <property type="match status" value="1"/>
</dbReference>
<dbReference type="Proteomes" id="UP000649604">
    <property type="component" value="Unassembled WGS sequence"/>
</dbReference>
<accession>A0A9D5Q569</accession>
<dbReference type="InterPro" id="IPR007111">
    <property type="entry name" value="NACHT_NTPase"/>
</dbReference>
<dbReference type="GO" id="GO:0007165">
    <property type="term" value="P:signal transduction"/>
    <property type="evidence" value="ECO:0007669"/>
    <property type="project" value="InterPro"/>
</dbReference>
<dbReference type="PANTHER" id="PTHR46844:SF1">
    <property type="entry name" value="SLR5058 PROTEIN"/>
    <property type="match status" value="1"/>
</dbReference>
<evidence type="ECO:0000313" key="2">
    <source>
        <dbReference type="EMBL" id="MBD3324509.1"/>
    </source>
</evidence>
<feature type="non-terminal residue" evidence="2">
    <location>
        <position position="649"/>
    </location>
</feature>
<name>A0A9D5Q569_9BACT</name>
<dbReference type="Pfam" id="PF05729">
    <property type="entry name" value="NACHT"/>
    <property type="match status" value="1"/>
</dbReference>
<organism evidence="2 3">
    <name type="scientific">candidate division KSB3 bacterium</name>
    <dbReference type="NCBI Taxonomy" id="2044937"/>
    <lineage>
        <taxon>Bacteria</taxon>
        <taxon>candidate division KSB3</taxon>
    </lineage>
</organism>
<feature type="domain" description="TIR" evidence="1">
    <location>
        <begin position="17"/>
        <end position="155"/>
    </location>
</feature>
<dbReference type="Gene3D" id="3.40.50.300">
    <property type="entry name" value="P-loop containing nucleotide triphosphate hydrolases"/>
    <property type="match status" value="1"/>
</dbReference>
<dbReference type="AlphaFoldDB" id="A0A9D5Q569"/>
<dbReference type="SUPFAM" id="SSF52540">
    <property type="entry name" value="P-loop containing nucleoside triphosphate hydrolases"/>
    <property type="match status" value="1"/>
</dbReference>
<evidence type="ECO:0000259" key="1">
    <source>
        <dbReference type="PROSITE" id="PS50104"/>
    </source>
</evidence>
<proteinExistence type="predicted"/>
<dbReference type="InterPro" id="IPR000157">
    <property type="entry name" value="TIR_dom"/>
</dbReference>
<comment type="caution">
    <text evidence="2">The sequence shown here is derived from an EMBL/GenBank/DDBJ whole genome shotgun (WGS) entry which is preliminary data.</text>
</comment>
<dbReference type="PROSITE" id="PS50104">
    <property type="entry name" value="TIR"/>
    <property type="match status" value="1"/>
</dbReference>
<protein>
    <submittedName>
        <fullName evidence="2">TIR domain-containing protein</fullName>
    </submittedName>
</protein>
<dbReference type="InterPro" id="IPR027417">
    <property type="entry name" value="P-loop_NTPase"/>
</dbReference>
<dbReference type="InterPro" id="IPR035897">
    <property type="entry name" value="Toll_tir_struct_dom_sf"/>
</dbReference>
<reference evidence="2" key="1">
    <citation type="submission" date="2019-11" db="EMBL/GenBank/DDBJ databases">
        <title>Microbial mats filling the niche in hypersaline microbial mats.</title>
        <authorList>
            <person name="Wong H.L."/>
            <person name="Macleod F.I."/>
            <person name="White R.A. III"/>
            <person name="Burns B.P."/>
        </authorList>
    </citation>
    <scope>NUCLEOTIDE SEQUENCE</scope>
    <source>
        <strain evidence="2">Rbin_158</strain>
    </source>
</reference>
<dbReference type="PANTHER" id="PTHR46844">
    <property type="entry name" value="SLR5058 PROTEIN"/>
    <property type="match status" value="1"/>
</dbReference>
<dbReference type="Pfam" id="PF13676">
    <property type="entry name" value="TIR_2"/>
    <property type="match status" value="1"/>
</dbReference>
<dbReference type="EMBL" id="WJJP01000246">
    <property type="protein sequence ID" value="MBD3324509.1"/>
    <property type="molecule type" value="Genomic_DNA"/>
</dbReference>
<dbReference type="SUPFAM" id="SSF52200">
    <property type="entry name" value="Toll/Interleukin receptor TIR domain"/>
    <property type="match status" value="1"/>
</dbReference>
<sequence>MTPKPAWRRAMEEQDANRYDVFLSFNSRDRAAVKRIAESLRDRFGLCPWFDEWDVKAGDRLVKKLYQGLEAVPVYAVFLGQKGEGPWQSPEIETAVYNCVNDPQRRIIPVFLPSAPENPVLPPFLKGYKWVDFRGRSLDDPDALGQLVEGIRQAMPPDEGDPSLEVLSSDERDRLHTAYLNALFEQVSPIYLAQIDRQAEKETGRTLNLGAIYTALLTQSTEQERPWVSSFDEERQNRRLSAVAQVNQHPRLVLLGDPGSGKSTFVNFVVMCLAGEWLQKDAANLARLREPLPQDDGTAEDEPQPWEHGALLPVRVILRDFAAHTLPEPQQPGTARHLWRFLRQKLQEAGLGRVLPVLREELQMTGGFILLDGLDEVPEERRRQIKQSIEDFARVFPACRMLVTSRTYAYQQQAWQLEGFQQARLALFSDGQIRRFIDCWYGHVGVLRGMNAGNAQGRAELLKHEIFSTPRLHEFAQRPLLLTLMASLHAWRVDNLPEKREELYAEATILLLEWWEGAKVVRNAEGQMEVVQESLSELLRVGRQAVREVLESLAFEAHAGQTADQQDTADIPEETLKNALLKIKGEHGRDKDLRPYRLVEYLSDRAGLLVQGRDGQSYTFPHRTFQEYLAACHLTAQVDDYPENIARLA</sequence>
<gene>
    <name evidence="2" type="ORF">GF339_07985</name>
</gene>
<evidence type="ECO:0000313" key="3">
    <source>
        <dbReference type="Proteomes" id="UP000649604"/>
    </source>
</evidence>